<dbReference type="Pfam" id="PF12836">
    <property type="entry name" value="HHH_3"/>
    <property type="match status" value="2"/>
</dbReference>
<name>A0AAW1TQZ9_9CUCU</name>
<sequence>MGLQMSVFRKNGRRKNRLSRLQFFTNKKKILSHTFALHDDEQIVELVNINTSDENELLKVPEIDIELSRNIMKHRRTIGYYQKVEDLVVVPGMGAERLNRIRHHFSISNKSVMRSSLQSFDSLKSVDSQILLTKPNKLINVNMSSIFELQMVHGITQEIAAAIIDYRNKKGPFKQLDDLRKIKCIDHIRLDNIRRYLSLQDHEDDSISETEERRRHSAEIISNGVSSFHEQPRKSSSTNGVTNGINTAVLTDIYELLSVYSSRPIINEIFRHSRNGKPAFRVSSWNLQNFSLEKASNLGVKEVVCRTLLENGLSILAIQNVEIGVALKLICEELNNPSLQRIEEWKSNSRHWKYDMLEYENGNLGFIYDGGGGNCTKLLSSEKGPPELNQYCEAMVINFEISNSTLHILNLKVKEETKCTDVQECVQKLLTSETNYLICGDFSSSTKHIDILSNLEDSQLVLLKNTRNHLHSRTNIPKYCTSNFVINACLQKHFTGLHGVIRHGLTHLAIPSGWSWGGYVSSYCPIWVEFFVNPEEKL</sequence>
<dbReference type="SUPFAM" id="SSF56219">
    <property type="entry name" value="DNase I-like"/>
    <property type="match status" value="1"/>
</dbReference>
<dbReference type="Proteomes" id="UP001431783">
    <property type="component" value="Unassembled WGS sequence"/>
</dbReference>
<dbReference type="GO" id="GO:0005886">
    <property type="term" value="C:plasma membrane"/>
    <property type="evidence" value="ECO:0007669"/>
    <property type="project" value="TreeGrafter"/>
</dbReference>
<dbReference type="PANTHER" id="PTHR21180:SF32">
    <property type="entry name" value="ENDONUCLEASE_EXONUCLEASE_PHOSPHATASE FAMILY DOMAIN-CONTAINING PROTEIN 1"/>
    <property type="match status" value="1"/>
</dbReference>
<dbReference type="InterPro" id="IPR036691">
    <property type="entry name" value="Endo/exonu/phosph_ase_sf"/>
</dbReference>
<organism evidence="1 2">
    <name type="scientific">Henosepilachna vigintioctopunctata</name>
    <dbReference type="NCBI Taxonomy" id="420089"/>
    <lineage>
        <taxon>Eukaryota</taxon>
        <taxon>Metazoa</taxon>
        <taxon>Ecdysozoa</taxon>
        <taxon>Arthropoda</taxon>
        <taxon>Hexapoda</taxon>
        <taxon>Insecta</taxon>
        <taxon>Pterygota</taxon>
        <taxon>Neoptera</taxon>
        <taxon>Endopterygota</taxon>
        <taxon>Coleoptera</taxon>
        <taxon>Polyphaga</taxon>
        <taxon>Cucujiformia</taxon>
        <taxon>Coccinelloidea</taxon>
        <taxon>Coccinellidae</taxon>
        <taxon>Epilachninae</taxon>
        <taxon>Epilachnini</taxon>
        <taxon>Henosepilachna</taxon>
    </lineage>
</organism>
<dbReference type="EMBL" id="JARQZJ010000003">
    <property type="protein sequence ID" value="KAK9870561.1"/>
    <property type="molecule type" value="Genomic_DNA"/>
</dbReference>
<dbReference type="AlphaFoldDB" id="A0AAW1TQZ9"/>
<proteinExistence type="predicted"/>
<comment type="caution">
    <text evidence="1">The sequence shown here is derived from an EMBL/GenBank/DDBJ whole genome shotgun (WGS) entry which is preliminary data.</text>
</comment>
<gene>
    <name evidence="1" type="ORF">WA026_008122</name>
</gene>
<dbReference type="Gene3D" id="1.10.150.280">
    <property type="entry name" value="AF1531-like domain"/>
    <property type="match status" value="1"/>
</dbReference>
<evidence type="ECO:0000313" key="2">
    <source>
        <dbReference type="Proteomes" id="UP001431783"/>
    </source>
</evidence>
<evidence type="ECO:0000313" key="1">
    <source>
        <dbReference type="EMBL" id="KAK9870561.1"/>
    </source>
</evidence>
<dbReference type="Gene3D" id="1.10.150.320">
    <property type="entry name" value="Photosystem II 12 kDa extrinsic protein"/>
    <property type="match status" value="1"/>
</dbReference>
<protein>
    <recommendedName>
        <fullName evidence="3">Endonuclease/exonuclease/phosphatase family domain-containing protein 1</fullName>
    </recommendedName>
</protein>
<keyword evidence="2" id="KW-1185">Reference proteome</keyword>
<dbReference type="InterPro" id="IPR051675">
    <property type="entry name" value="Endo/Exo/Phosphatase_dom_1"/>
</dbReference>
<dbReference type="Gene3D" id="3.60.10.10">
    <property type="entry name" value="Endonuclease/exonuclease/phosphatase"/>
    <property type="match status" value="1"/>
</dbReference>
<dbReference type="SUPFAM" id="SSF47781">
    <property type="entry name" value="RuvA domain 2-like"/>
    <property type="match status" value="2"/>
</dbReference>
<dbReference type="InterPro" id="IPR010994">
    <property type="entry name" value="RuvA_2-like"/>
</dbReference>
<evidence type="ECO:0008006" key="3">
    <source>
        <dbReference type="Google" id="ProtNLM"/>
    </source>
</evidence>
<dbReference type="PANTHER" id="PTHR21180">
    <property type="entry name" value="ENDONUCLEASE/EXONUCLEASE/PHOSPHATASE FAMILY DOMAIN-CONTAINING PROTEIN 1"/>
    <property type="match status" value="1"/>
</dbReference>
<reference evidence="1 2" key="1">
    <citation type="submission" date="2023-03" db="EMBL/GenBank/DDBJ databases">
        <title>Genome insight into feeding habits of ladybird beetles.</title>
        <authorList>
            <person name="Li H.-S."/>
            <person name="Huang Y.-H."/>
            <person name="Pang H."/>
        </authorList>
    </citation>
    <scope>NUCLEOTIDE SEQUENCE [LARGE SCALE GENOMIC DNA]</scope>
    <source>
        <strain evidence="1">SYSU_2023b</strain>
        <tissue evidence="1">Whole body</tissue>
    </source>
</reference>
<accession>A0AAW1TQZ9</accession>